<reference evidence="1" key="1">
    <citation type="journal article" date="2015" name="Nature">
        <title>Complex archaea that bridge the gap between prokaryotes and eukaryotes.</title>
        <authorList>
            <person name="Spang A."/>
            <person name="Saw J.H."/>
            <person name="Jorgensen S.L."/>
            <person name="Zaremba-Niedzwiedzka K."/>
            <person name="Martijn J."/>
            <person name="Lind A.E."/>
            <person name="van Eijk R."/>
            <person name="Schleper C."/>
            <person name="Guy L."/>
            <person name="Ettema T.J."/>
        </authorList>
    </citation>
    <scope>NUCLEOTIDE SEQUENCE</scope>
</reference>
<dbReference type="EMBL" id="LAZR01031397">
    <property type="protein sequence ID" value="KKL53874.1"/>
    <property type="molecule type" value="Genomic_DNA"/>
</dbReference>
<comment type="caution">
    <text evidence="1">The sequence shown here is derived from an EMBL/GenBank/DDBJ whole genome shotgun (WGS) entry which is preliminary data.</text>
</comment>
<proteinExistence type="predicted"/>
<name>A0A0F9CX73_9ZZZZ</name>
<sequence length="162" mass="19129">MDTSETYIKMCDCPEIQDQAFWNQEDLITTRLIIPLADDSETRLTGLLLQFDGKLAGSMSTEPFPLRYIWLPRQDQLQEMLLEDESYWRYQRYQSDARYLDIIDDIRAFFHGKCGQGADLILSLEQLWLAFVMRMEHSKVWNGEEWDAVHTTRKTPRTISPD</sequence>
<protein>
    <submittedName>
        <fullName evidence="1">Uncharacterized protein</fullName>
    </submittedName>
</protein>
<gene>
    <name evidence="1" type="ORF">LCGC14_2271070</name>
</gene>
<accession>A0A0F9CX73</accession>
<evidence type="ECO:0000313" key="1">
    <source>
        <dbReference type="EMBL" id="KKL53874.1"/>
    </source>
</evidence>
<dbReference type="AlphaFoldDB" id="A0A0F9CX73"/>
<organism evidence="1">
    <name type="scientific">marine sediment metagenome</name>
    <dbReference type="NCBI Taxonomy" id="412755"/>
    <lineage>
        <taxon>unclassified sequences</taxon>
        <taxon>metagenomes</taxon>
        <taxon>ecological metagenomes</taxon>
    </lineage>
</organism>